<keyword evidence="5" id="KW-0862">Zinc</keyword>
<dbReference type="GO" id="GO:0008270">
    <property type="term" value="F:zinc ion binding"/>
    <property type="evidence" value="ECO:0007669"/>
    <property type="project" value="UniProtKB-KW"/>
</dbReference>
<dbReference type="InterPro" id="IPR013087">
    <property type="entry name" value="Znf_C2H2_type"/>
</dbReference>
<dbReference type="Pfam" id="PF00096">
    <property type="entry name" value="zf-C2H2"/>
    <property type="match status" value="1"/>
</dbReference>
<dbReference type="GO" id="GO:0000981">
    <property type="term" value="F:DNA-binding transcription factor activity, RNA polymerase II-specific"/>
    <property type="evidence" value="ECO:0007669"/>
    <property type="project" value="TreeGrafter"/>
</dbReference>
<dbReference type="GO" id="GO:0005634">
    <property type="term" value="C:nucleus"/>
    <property type="evidence" value="ECO:0007669"/>
    <property type="project" value="UniProtKB-SubCell"/>
</dbReference>
<dbReference type="SMART" id="SM00355">
    <property type="entry name" value="ZnF_C2H2"/>
    <property type="match status" value="8"/>
</dbReference>
<organism evidence="9 10">
    <name type="scientific">Bicyclus anynana</name>
    <name type="common">Squinting bush brown butterfly</name>
    <dbReference type="NCBI Taxonomy" id="110368"/>
    <lineage>
        <taxon>Eukaryota</taxon>
        <taxon>Metazoa</taxon>
        <taxon>Ecdysozoa</taxon>
        <taxon>Arthropoda</taxon>
        <taxon>Hexapoda</taxon>
        <taxon>Insecta</taxon>
        <taxon>Pterygota</taxon>
        <taxon>Neoptera</taxon>
        <taxon>Endopterygota</taxon>
        <taxon>Lepidoptera</taxon>
        <taxon>Glossata</taxon>
        <taxon>Ditrysia</taxon>
        <taxon>Papilionoidea</taxon>
        <taxon>Nymphalidae</taxon>
        <taxon>Satyrinae</taxon>
        <taxon>Satyrini</taxon>
        <taxon>Mycalesina</taxon>
        <taxon>Bicyclus</taxon>
    </lineage>
</organism>
<keyword evidence="3" id="KW-0677">Repeat</keyword>
<dbReference type="OrthoDB" id="6414306at2759"/>
<accession>A0A6J1P4Y2</accession>
<feature type="domain" description="C2H2-type" evidence="8">
    <location>
        <begin position="261"/>
        <end position="289"/>
    </location>
</feature>
<evidence type="ECO:0000256" key="7">
    <source>
        <dbReference type="PROSITE-ProRule" id="PRU00042"/>
    </source>
</evidence>
<reference evidence="10" key="1">
    <citation type="submission" date="2025-08" db="UniProtKB">
        <authorList>
            <consortium name="RefSeq"/>
        </authorList>
    </citation>
    <scope>IDENTIFICATION</scope>
</reference>
<dbReference type="Proteomes" id="UP001652582">
    <property type="component" value="Chromosome 27"/>
</dbReference>
<comment type="subcellular location">
    <subcellularLocation>
        <location evidence="1">Nucleus</location>
    </subcellularLocation>
</comment>
<dbReference type="KEGG" id="bany:112056656"/>
<evidence type="ECO:0000256" key="4">
    <source>
        <dbReference type="ARBA" id="ARBA00022771"/>
    </source>
</evidence>
<evidence type="ECO:0000313" key="9">
    <source>
        <dbReference type="Proteomes" id="UP001652582"/>
    </source>
</evidence>
<feature type="domain" description="C2H2-type" evidence="8">
    <location>
        <begin position="490"/>
        <end position="518"/>
    </location>
</feature>
<dbReference type="GO" id="GO:0000977">
    <property type="term" value="F:RNA polymerase II transcription regulatory region sequence-specific DNA binding"/>
    <property type="evidence" value="ECO:0007669"/>
    <property type="project" value="TreeGrafter"/>
</dbReference>
<evidence type="ECO:0000256" key="3">
    <source>
        <dbReference type="ARBA" id="ARBA00022737"/>
    </source>
</evidence>
<feature type="domain" description="C2H2-type" evidence="8">
    <location>
        <begin position="155"/>
        <end position="183"/>
    </location>
</feature>
<dbReference type="AlphaFoldDB" id="A0A6J1P4Y2"/>
<proteinExistence type="predicted"/>
<dbReference type="PROSITE" id="PS50157">
    <property type="entry name" value="ZINC_FINGER_C2H2_2"/>
    <property type="match status" value="5"/>
</dbReference>
<dbReference type="RefSeq" id="XP_023952877.2">
    <property type="nucleotide sequence ID" value="XM_024097109.2"/>
</dbReference>
<evidence type="ECO:0000256" key="2">
    <source>
        <dbReference type="ARBA" id="ARBA00022723"/>
    </source>
</evidence>
<evidence type="ECO:0000259" key="8">
    <source>
        <dbReference type="PROSITE" id="PS50157"/>
    </source>
</evidence>
<protein>
    <submittedName>
        <fullName evidence="10">Zinc finger protein 208</fullName>
    </submittedName>
</protein>
<dbReference type="PROSITE" id="PS00028">
    <property type="entry name" value="ZINC_FINGER_C2H2_1"/>
    <property type="match status" value="6"/>
</dbReference>
<dbReference type="SUPFAM" id="SSF57667">
    <property type="entry name" value="beta-beta-alpha zinc fingers"/>
    <property type="match status" value="1"/>
</dbReference>
<dbReference type="GeneID" id="112056656"/>
<keyword evidence="2" id="KW-0479">Metal-binding</keyword>
<dbReference type="PANTHER" id="PTHR24381:SF393">
    <property type="entry name" value="CHROMATIN-LINKED ADAPTOR FOR MSL PROTEINS, ISOFORM B"/>
    <property type="match status" value="1"/>
</dbReference>
<evidence type="ECO:0000256" key="5">
    <source>
        <dbReference type="ARBA" id="ARBA00022833"/>
    </source>
</evidence>
<evidence type="ECO:0000256" key="1">
    <source>
        <dbReference type="ARBA" id="ARBA00004123"/>
    </source>
</evidence>
<gene>
    <name evidence="10" type="primary">LOC112056656</name>
</gene>
<feature type="domain" description="C2H2-type" evidence="8">
    <location>
        <begin position="341"/>
        <end position="363"/>
    </location>
</feature>
<keyword evidence="6" id="KW-0539">Nucleus</keyword>
<sequence length="851" mass="98967">MSRKNRNAYRDSLDIYKAKKGIRHYRVANMEEVLRDFQKDPIVLCERYDITPYLTKQPYLRKPTFVAIDQVANFSKLCSVKLARENLQLLQDITRNRLNNTNLTCNICQKEYTSERKLLNHQENKHMLCYKPENKIRKKVSFSDEIIVHELKEYHSCRKCPKIYEDYESLKSHMKDFHKKRKCYVCFYCSKDFVDRMFFKLHIKLHCDSCGALFPNKKEYNDHRRFICKKIKKYVCKTCQIIVFHFLDLKDHSYEHLGTFYICDICKDRFDDKCALSHHIKFLHSKRRPKSLYTTQTTEDEIIYRCNFCELSTQKLVLMVKHVSTFPEYDKCAMTGYRDFYFCDQCFEKFSTETDMLQHKWSHFLVNNPQKSPDSPKPITVFNMEASNLMRNTTFTETTEVAQIQNSKITENTTEVAQVAPKRFYNLNEELPEFLRRQPRVVVERLPFHGKNAEVSGNLNDVTNLLTNDLETLNNETKKKRHTKTLISKYQCKLCLKYLSTNSTLKRHMLTLHGQTSEDNFSSLHYYPQYQNPDNLRCHVCEEDFALPSLLQTHNCFRANTFMSQIQLTDAKSTNRYDHNMGLDDIICIDDDDDYMNNVDFDIPAPIVELTEYENVNLVINNDRQLNGAANKDAAVDGNSHLLDDLLKDVPVGGNKLNTVAVDNNNTQLINRLSNPAVRNDMQHLNGQLNSAVVLSNRLLNNIAVNGNDSQRINGPSYDNNKQIVGAVNRYDRQLNTFSPRQIGAVNRYDRQLNANNINSNTAVDRFDKQGSNGQLNAGNAINRQLPAINRKSLLISNNPQFVAMPINRVSADSNGPRQYFNRLLNTAAVDGKQKKISNLRLVVTEVPIEF</sequence>
<keyword evidence="9" id="KW-1185">Reference proteome</keyword>
<keyword evidence="4 7" id="KW-0863">Zinc-finger</keyword>
<evidence type="ECO:0000313" key="10">
    <source>
        <dbReference type="RefSeq" id="XP_023952877.2"/>
    </source>
</evidence>
<dbReference type="PANTHER" id="PTHR24381">
    <property type="entry name" value="ZINC FINGER PROTEIN"/>
    <property type="match status" value="1"/>
</dbReference>
<name>A0A6J1P4Y2_BICAN</name>
<evidence type="ECO:0000256" key="6">
    <source>
        <dbReference type="ARBA" id="ARBA00023242"/>
    </source>
</evidence>
<dbReference type="Gene3D" id="3.30.160.60">
    <property type="entry name" value="Classic Zinc Finger"/>
    <property type="match status" value="2"/>
</dbReference>
<feature type="domain" description="C2H2-type" evidence="8">
    <location>
        <begin position="184"/>
        <end position="206"/>
    </location>
</feature>
<dbReference type="InterPro" id="IPR036236">
    <property type="entry name" value="Znf_C2H2_sf"/>
</dbReference>